<proteinExistence type="predicted"/>
<gene>
    <name evidence="1" type="ORF">EDC65_2835</name>
</gene>
<name>A0A3N1LP31_9PROT</name>
<evidence type="ECO:0008006" key="3">
    <source>
        <dbReference type="Google" id="ProtNLM"/>
    </source>
</evidence>
<protein>
    <recommendedName>
        <fullName evidence="3">Hpr(Ser) kinase/phosphatase</fullName>
    </recommendedName>
</protein>
<dbReference type="EMBL" id="RJKX01000014">
    <property type="protein sequence ID" value="ROP90975.1"/>
    <property type="molecule type" value="Genomic_DNA"/>
</dbReference>
<sequence length="349" mass="36942">MTAAGSLRPALQGFFADSVAVFEAAARARGLVARRYRLGNGAFRILSAGAAAAATLDAALAHIRLPDDGPSDLDIQAWDEADGALPPAPWPADAYGHRGQIDLHADDGFDAFYQLGAETLSVLDRERRLALYHMRGPLPYWERSFPFRPIFHWALAGSTLQPVHAGAVGRPGSGVLVTGPSGAGKTTTTIACLEGGLSYAGDDYVLVDTGPQPTVHSLYNTAKFTEDALRRFPRLAQRVWNPDRVPPEKALVFGQDGFPDALVASMPIRAILVPRVTGLVETSLRRVPAAVAIRALAPTTLAHLPGGAPGTLAKLTRLCAAVPCFELAAGTDLARLPLVVADLVERLAP</sequence>
<organism evidence="1 2">
    <name type="scientific">Stella humosa</name>
    <dbReference type="NCBI Taxonomy" id="94"/>
    <lineage>
        <taxon>Bacteria</taxon>
        <taxon>Pseudomonadati</taxon>
        <taxon>Pseudomonadota</taxon>
        <taxon>Alphaproteobacteria</taxon>
        <taxon>Rhodospirillales</taxon>
        <taxon>Stellaceae</taxon>
        <taxon>Stella</taxon>
    </lineage>
</organism>
<accession>A0A3N1LP31</accession>
<evidence type="ECO:0000313" key="1">
    <source>
        <dbReference type="EMBL" id="ROP90975.1"/>
    </source>
</evidence>
<dbReference type="Gene3D" id="3.40.50.300">
    <property type="entry name" value="P-loop containing nucleotide triphosphate hydrolases"/>
    <property type="match status" value="1"/>
</dbReference>
<reference evidence="1 2" key="1">
    <citation type="submission" date="2018-11" db="EMBL/GenBank/DDBJ databases">
        <title>Genomic Encyclopedia of Type Strains, Phase IV (KMG-IV): sequencing the most valuable type-strain genomes for metagenomic binning, comparative biology and taxonomic classification.</title>
        <authorList>
            <person name="Goeker M."/>
        </authorList>
    </citation>
    <scope>NUCLEOTIDE SEQUENCE [LARGE SCALE GENOMIC DNA]</scope>
    <source>
        <strain evidence="1 2">DSM 5900</strain>
    </source>
</reference>
<dbReference type="SUPFAM" id="SSF53795">
    <property type="entry name" value="PEP carboxykinase-like"/>
    <property type="match status" value="1"/>
</dbReference>
<dbReference type="RefSeq" id="WP_170216509.1">
    <property type="nucleotide sequence ID" value="NZ_AP019700.1"/>
</dbReference>
<evidence type="ECO:0000313" key="2">
    <source>
        <dbReference type="Proteomes" id="UP000278222"/>
    </source>
</evidence>
<dbReference type="AlphaFoldDB" id="A0A3N1LP31"/>
<keyword evidence="2" id="KW-1185">Reference proteome</keyword>
<comment type="caution">
    <text evidence="1">The sequence shown here is derived from an EMBL/GenBank/DDBJ whole genome shotgun (WGS) entry which is preliminary data.</text>
</comment>
<dbReference type="InterPro" id="IPR027417">
    <property type="entry name" value="P-loop_NTPase"/>
</dbReference>
<dbReference type="Proteomes" id="UP000278222">
    <property type="component" value="Unassembled WGS sequence"/>
</dbReference>